<dbReference type="Gramene" id="AET7Gv20779200.10">
    <property type="protein sequence ID" value="AET7Gv20779200.10"/>
    <property type="gene ID" value="AET7Gv20779200"/>
</dbReference>
<protein>
    <submittedName>
        <fullName evidence="2">Uncharacterized protein</fullName>
    </submittedName>
</protein>
<dbReference type="EnsemblPlants" id="AET7Gv20779200.10">
    <property type="protein sequence ID" value="AET7Gv20779200.10"/>
    <property type="gene ID" value="AET7Gv20779200"/>
</dbReference>
<reference evidence="3" key="1">
    <citation type="journal article" date="2014" name="Science">
        <title>Ancient hybridizations among the ancestral genomes of bread wheat.</title>
        <authorList>
            <consortium name="International Wheat Genome Sequencing Consortium,"/>
            <person name="Marcussen T."/>
            <person name="Sandve S.R."/>
            <person name="Heier L."/>
            <person name="Spannagl M."/>
            <person name="Pfeifer M."/>
            <person name="Jakobsen K.S."/>
            <person name="Wulff B.B."/>
            <person name="Steuernagel B."/>
            <person name="Mayer K.F."/>
            <person name="Olsen O.A."/>
        </authorList>
    </citation>
    <scope>NUCLEOTIDE SEQUENCE [LARGE SCALE GENOMIC DNA]</scope>
    <source>
        <strain evidence="3">cv. AL8/78</strain>
    </source>
</reference>
<dbReference type="AlphaFoldDB" id="A0A453S137"/>
<sequence>AFSKSTQGPARPGLTISSPHTISSHIFPLSSISGKDHDGVFLPLRRRRGQVGCAPVQVPDREPVPGDEVSRCRSSPPQVI</sequence>
<proteinExistence type="predicted"/>
<reference evidence="2" key="5">
    <citation type="journal article" date="2021" name="G3 (Bethesda)">
        <title>Aegilops tauschii genome assembly Aet v5.0 features greater sequence contiguity and improved annotation.</title>
        <authorList>
            <person name="Wang L."/>
            <person name="Zhu T."/>
            <person name="Rodriguez J.C."/>
            <person name="Deal K.R."/>
            <person name="Dubcovsky J."/>
            <person name="McGuire P.E."/>
            <person name="Lux T."/>
            <person name="Spannagl M."/>
            <person name="Mayer K.F.X."/>
            <person name="Baldrich P."/>
            <person name="Meyers B.C."/>
            <person name="Huo N."/>
            <person name="Gu Y.Q."/>
            <person name="Zhou H."/>
            <person name="Devos K.M."/>
            <person name="Bennetzen J.L."/>
            <person name="Unver T."/>
            <person name="Budak H."/>
            <person name="Gulick P.J."/>
            <person name="Galiba G."/>
            <person name="Kalapos B."/>
            <person name="Nelson D.R."/>
            <person name="Li P."/>
            <person name="You F.M."/>
            <person name="Luo M.C."/>
            <person name="Dvorak J."/>
        </authorList>
    </citation>
    <scope>NUCLEOTIDE SEQUENCE [LARGE SCALE GENOMIC DNA]</scope>
    <source>
        <strain evidence="2">cv. AL8/78</strain>
    </source>
</reference>
<organism evidence="2 3">
    <name type="scientific">Aegilops tauschii subsp. strangulata</name>
    <name type="common">Goatgrass</name>
    <dbReference type="NCBI Taxonomy" id="200361"/>
    <lineage>
        <taxon>Eukaryota</taxon>
        <taxon>Viridiplantae</taxon>
        <taxon>Streptophyta</taxon>
        <taxon>Embryophyta</taxon>
        <taxon>Tracheophyta</taxon>
        <taxon>Spermatophyta</taxon>
        <taxon>Magnoliopsida</taxon>
        <taxon>Liliopsida</taxon>
        <taxon>Poales</taxon>
        <taxon>Poaceae</taxon>
        <taxon>BOP clade</taxon>
        <taxon>Pooideae</taxon>
        <taxon>Triticodae</taxon>
        <taxon>Triticeae</taxon>
        <taxon>Triticinae</taxon>
        <taxon>Aegilops</taxon>
    </lineage>
</organism>
<keyword evidence="3" id="KW-1185">Reference proteome</keyword>
<accession>A0A453S137</accession>
<name>A0A453S137_AEGTS</name>
<evidence type="ECO:0000313" key="3">
    <source>
        <dbReference type="Proteomes" id="UP000015105"/>
    </source>
</evidence>
<reference evidence="3" key="2">
    <citation type="journal article" date="2017" name="Nat. Plants">
        <title>The Aegilops tauschii genome reveals multiple impacts of transposons.</title>
        <authorList>
            <person name="Zhao G."/>
            <person name="Zou C."/>
            <person name="Li K."/>
            <person name="Wang K."/>
            <person name="Li T."/>
            <person name="Gao L."/>
            <person name="Zhang X."/>
            <person name="Wang H."/>
            <person name="Yang Z."/>
            <person name="Liu X."/>
            <person name="Jiang W."/>
            <person name="Mao L."/>
            <person name="Kong X."/>
            <person name="Jiao Y."/>
            <person name="Jia J."/>
        </authorList>
    </citation>
    <scope>NUCLEOTIDE SEQUENCE [LARGE SCALE GENOMIC DNA]</scope>
    <source>
        <strain evidence="3">cv. AL8/78</strain>
    </source>
</reference>
<evidence type="ECO:0000313" key="2">
    <source>
        <dbReference type="EnsemblPlants" id="AET7Gv20779200.10"/>
    </source>
</evidence>
<feature type="region of interest" description="Disordered" evidence="1">
    <location>
        <begin position="1"/>
        <end position="20"/>
    </location>
</feature>
<reference evidence="2" key="3">
    <citation type="journal article" date="2017" name="Nature">
        <title>Genome sequence of the progenitor of the wheat D genome Aegilops tauschii.</title>
        <authorList>
            <person name="Luo M.C."/>
            <person name="Gu Y.Q."/>
            <person name="Puiu D."/>
            <person name="Wang H."/>
            <person name="Twardziok S.O."/>
            <person name="Deal K.R."/>
            <person name="Huo N."/>
            <person name="Zhu T."/>
            <person name="Wang L."/>
            <person name="Wang Y."/>
            <person name="McGuire P.E."/>
            <person name="Liu S."/>
            <person name="Long H."/>
            <person name="Ramasamy R.K."/>
            <person name="Rodriguez J.C."/>
            <person name="Van S.L."/>
            <person name="Yuan L."/>
            <person name="Wang Z."/>
            <person name="Xia Z."/>
            <person name="Xiao L."/>
            <person name="Anderson O.D."/>
            <person name="Ouyang S."/>
            <person name="Liang Y."/>
            <person name="Zimin A.V."/>
            <person name="Pertea G."/>
            <person name="Qi P."/>
            <person name="Bennetzen J.L."/>
            <person name="Dai X."/>
            <person name="Dawson M.W."/>
            <person name="Muller H.G."/>
            <person name="Kugler K."/>
            <person name="Rivarola-Duarte L."/>
            <person name="Spannagl M."/>
            <person name="Mayer K.F.X."/>
            <person name="Lu F.H."/>
            <person name="Bevan M.W."/>
            <person name="Leroy P."/>
            <person name="Li P."/>
            <person name="You F.M."/>
            <person name="Sun Q."/>
            <person name="Liu Z."/>
            <person name="Lyons E."/>
            <person name="Wicker T."/>
            <person name="Salzberg S.L."/>
            <person name="Devos K.M."/>
            <person name="Dvorak J."/>
        </authorList>
    </citation>
    <scope>NUCLEOTIDE SEQUENCE [LARGE SCALE GENOMIC DNA]</scope>
    <source>
        <strain evidence="2">cv. AL8/78</strain>
    </source>
</reference>
<reference evidence="2" key="4">
    <citation type="submission" date="2019-03" db="UniProtKB">
        <authorList>
            <consortium name="EnsemblPlants"/>
        </authorList>
    </citation>
    <scope>IDENTIFICATION</scope>
</reference>
<feature type="region of interest" description="Disordered" evidence="1">
    <location>
        <begin position="53"/>
        <end position="80"/>
    </location>
</feature>
<feature type="compositionally biased region" description="Basic and acidic residues" evidence="1">
    <location>
        <begin position="59"/>
        <end position="71"/>
    </location>
</feature>
<dbReference type="Proteomes" id="UP000015105">
    <property type="component" value="Chromosome 7D"/>
</dbReference>
<evidence type="ECO:0000256" key="1">
    <source>
        <dbReference type="SAM" id="MobiDB-lite"/>
    </source>
</evidence>